<evidence type="ECO:0000313" key="2">
    <source>
        <dbReference type="EMBL" id="GLC90343.1"/>
    </source>
</evidence>
<keyword evidence="3" id="KW-1185">Reference proteome</keyword>
<dbReference type="RefSeq" id="WP_264990256.1">
    <property type="nucleotide sequence ID" value="NZ_BRZA01000008.1"/>
</dbReference>
<dbReference type="Proteomes" id="UP001065593">
    <property type="component" value="Unassembled WGS sequence"/>
</dbReference>
<comment type="caution">
    <text evidence="2">The sequence shown here is derived from an EMBL/GenBank/DDBJ whole genome shotgun (WGS) entry which is preliminary data.</text>
</comment>
<keyword evidence="1" id="KW-0812">Transmembrane</keyword>
<keyword evidence="1" id="KW-1133">Transmembrane helix</keyword>
<reference evidence="2" key="1">
    <citation type="submission" date="2022-08" db="EMBL/GenBank/DDBJ databases">
        <title>Draft genome sequence of Lysinibacillus sp. strain KH24.</title>
        <authorList>
            <person name="Kanbe H."/>
            <person name="Itoh H."/>
        </authorList>
    </citation>
    <scope>NUCLEOTIDE SEQUENCE</scope>
    <source>
        <strain evidence="2">KH24</strain>
    </source>
</reference>
<feature type="transmembrane region" description="Helical" evidence="1">
    <location>
        <begin position="32"/>
        <end position="57"/>
    </location>
</feature>
<protein>
    <submittedName>
        <fullName evidence="2">Uncharacterized protein</fullName>
    </submittedName>
</protein>
<name>A0ABQ5NPU1_9BACI</name>
<accession>A0ABQ5NPU1</accession>
<evidence type="ECO:0000256" key="1">
    <source>
        <dbReference type="SAM" id="Phobius"/>
    </source>
</evidence>
<gene>
    <name evidence="2" type="ORF">LYSBPC_34700</name>
</gene>
<proteinExistence type="predicted"/>
<dbReference type="EMBL" id="BRZA01000008">
    <property type="protein sequence ID" value="GLC90343.1"/>
    <property type="molecule type" value="Genomic_DNA"/>
</dbReference>
<evidence type="ECO:0000313" key="3">
    <source>
        <dbReference type="Proteomes" id="UP001065593"/>
    </source>
</evidence>
<feature type="transmembrane region" description="Helical" evidence="1">
    <location>
        <begin position="6"/>
        <end position="25"/>
    </location>
</feature>
<sequence length="92" mass="10086">MTNSILLVSILLFGFIFLGFILSLKKSTKTKFIVWGIMIILITPFLSWVIGIIFGIIEGDGFAAVAVIAVLFPLFFIIGLVILIIGIVKKDV</sequence>
<keyword evidence="1" id="KW-0472">Membrane</keyword>
<feature type="transmembrane region" description="Helical" evidence="1">
    <location>
        <begin position="63"/>
        <end position="88"/>
    </location>
</feature>
<organism evidence="2 3">
    <name type="scientific">Lysinibacillus piscis</name>
    <dbReference type="NCBI Taxonomy" id="2518931"/>
    <lineage>
        <taxon>Bacteria</taxon>
        <taxon>Bacillati</taxon>
        <taxon>Bacillota</taxon>
        <taxon>Bacilli</taxon>
        <taxon>Bacillales</taxon>
        <taxon>Bacillaceae</taxon>
        <taxon>Lysinibacillus</taxon>
    </lineage>
</organism>